<reference evidence="1" key="2">
    <citation type="submission" date="2023-05" db="EMBL/GenBank/DDBJ databases">
        <authorList>
            <person name="Schelkunov M.I."/>
        </authorList>
    </citation>
    <scope>NUCLEOTIDE SEQUENCE</scope>
    <source>
        <strain evidence="1">Hsosn_3</strain>
        <tissue evidence="1">Leaf</tissue>
    </source>
</reference>
<dbReference type="Proteomes" id="UP001237642">
    <property type="component" value="Unassembled WGS sequence"/>
</dbReference>
<comment type="caution">
    <text evidence="1">The sequence shown here is derived from an EMBL/GenBank/DDBJ whole genome shotgun (WGS) entry which is preliminary data.</text>
</comment>
<organism evidence="1 2">
    <name type="scientific">Heracleum sosnowskyi</name>
    <dbReference type="NCBI Taxonomy" id="360622"/>
    <lineage>
        <taxon>Eukaryota</taxon>
        <taxon>Viridiplantae</taxon>
        <taxon>Streptophyta</taxon>
        <taxon>Embryophyta</taxon>
        <taxon>Tracheophyta</taxon>
        <taxon>Spermatophyta</taxon>
        <taxon>Magnoliopsida</taxon>
        <taxon>eudicotyledons</taxon>
        <taxon>Gunneridae</taxon>
        <taxon>Pentapetalae</taxon>
        <taxon>asterids</taxon>
        <taxon>campanulids</taxon>
        <taxon>Apiales</taxon>
        <taxon>Apiaceae</taxon>
        <taxon>Apioideae</taxon>
        <taxon>apioid superclade</taxon>
        <taxon>Tordylieae</taxon>
        <taxon>Tordyliinae</taxon>
        <taxon>Heracleum</taxon>
    </lineage>
</organism>
<sequence>MAAFDLPKDVSIVMDGLKDPSMDLLAWVLEHVTSDGTGTITILQVLPWLNIPLSNKKWSEDVMMNIHNLCRNYGVIPQVLTLMGHPLRLVVVERIACLHPTLLAFDRHHDKNKIKFYAERVRCNIVAMNDHGEIEMIKVVPRTNTNADFNFTEHE</sequence>
<evidence type="ECO:0000313" key="1">
    <source>
        <dbReference type="EMBL" id="KAK1374968.1"/>
    </source>
</evidence>
<name>A0AAD8HYY2_9APIA</name>
<protein>
    <submittedName>
        <fullName evidence="1">Uncharacterized protein</fullName>
    </submittedName>
</protein>
<gene>
    <name evidence="1" type="ORF">POM88_031161</name>
</gene>
<dbReference type="EMBL" id="JAUIZM010000007">
    <property type="protein sequence ID" value="KAK1374968.1"/>
    <property type="molecule type" value="Genomic_DNA"/>
</dbReference>
<reference evidence="1" key="1">
    <citation type="submission" date="2023-02" db="EMBL/GenBank/DDBJ databases">
        <title>Genome of toxic invasive species Heracleum sosnowskyi carries increased number of genes despite the absence of recent whole-genome duplications.</title>
        <authorList>
            <person name="Schelkunov M."/>
            <person name="Shtratnikova V."/>
            <person name="Makarenko M."/>
            <person name="Klepikova A."/>
            <person name="Omelchenko D."/>
            <person name="Novikova G."/>
            <person name="Obukhova E."/>
            <person name="Bogdanov V."/>
            <person name="Penin A."/>
            <person name="Logacheva M."/>
        </authorList>
    </citation>
    <scope>NUCLEOTIDE SEQUENCE</scope>
    <source>
        <strain evidence="1">Hsosn_3</strain>
        <tissue evidence="1">Leaf</tissue>
    </source>
</reference>
<proteinExistence type="predicted"/>
<accession>A0AAD8HYY2</accession>
<dbReference type="AlphaFoldDB" id="A0AAD8HYY2"/>
<evidence type="ECO:0000313" key="2">
    <source>
        <dbReference type="Proteomes" id="UP001237642"/>
    </source>
</evidence>
<keyword evidence="2" id="KW-1185">Reference proteome</keyword>